<evidence type="ECO:0000256" key="2">
    <source>
        <dbReference type="ARBA" id="ARBA00022771"/>
    </source>
</evidence>
<keyword evidence="1" id="KW-0479">Metal-binding</keyword>
<evidence type="ECO:0000313" key="7">
    <source>
        <dbReference type="Proteomes" id="UP000033647"/>
    </source>
</evidence>
<dbReference type="GO" id="GO:0008270">
    <property type="term" value="F:zinc ion binding"/>
    <property type="evidence" value="ECO:0007669"/>
    <property type="project" value="UniProtKB-KW"/>
</dbReference>
<dbReference type="Proteomes" id="UP000033647">
    <property type="component" value="Unassembled WGS sequence"/>
</dbReference>
<comment type="caution">
    <text evidence="6">The sequence shown here is derived from an EMBL/GenBank/DDBJ whole genome shotgun (WGS) entry which is preliminary data.</text>
</comment>
<reference evidence="6 7" key="1">
    <citation type="submission" date="2015-03" db="EMBL/GenBank/DDBJ databases">
        <title>RNA-seq based gene annotation and comparative genomics of four Zymoseptoria species reveal species-specific pathogenicity related genes and transposable element activity.</title>
        <authorList>
            <person name="Grandaubert J."/>
            <person name="Bhattacharyya A."/>
            <person name="Stukenbrock E.H."/>
        </authorList>
    </citation>
    <scope>NUCLEOTIDE SEQUENCE [LARGE SCALE GENOMIC DNA]</scope>
    <source>
        <strain evidence="6 7">Zb18110</strain>
    </source>
</reference>
<evidence type="ECO:0000259" key="5">
    <source>
        <dbReference type="PROSITE" id="PS50865"/>
    </source>
</evidence>
<dbReference type="OrthoDB" id="3648505at2759"/>
<name>A0A0F4GRY6_9PEZI</name>
<dbReference type="PROSITE" id="PS50865">
    <property type="entry name" value="ZF_MYND_2"/>
    <property type="match status" value="1"/>
</dbReference>
<proteinExistence type="predicted"/>
<dbReference type="PROSITE" id="PS01360">
    <property type="entry name" value="ZF_MYND_1"/>
    <property type="match status" value="1"/>
</dbReference>
<dbReference type="InterPro" id="IPR002893">
    <property type="entry name" value="Znf_MYND"/>
</dbReference>
<feature type="domain" description="MYND-type" evidence="5">
    <location>
        <begin position="279"/>
        <end position="322"/>
    </location>
</feature>
<organism evidence="6 7">
    <name type="scientific">Zymoseptoria brevis</name>
    <dbReference type="NCBI Taxonomy" id="1047168"/>
    <lineage>
        <taxon>Eukaryota</taxon>
        <taxon>Fungi</taxon>
        <taxon>Dikarya</taxon>
        <taxon>Ascomycota</taxon>
        <taxon>Pezizomycotina</taxon>
        <taxon>Dothideomycetes</taxon>
        <taxon>Dothideomycetidae</taxon>
        <taxon>Mycosphaerellales</taxon>
        <taxon>Mycosphaerellaceae</taxon>
        <taxon>Zymoseptoria</taxon>
    </lineage>
</organism>
<dbReference type="EMBL" id="LAFY01000343">
    <property type="protein sequence ID" value="KJX99812.1"/>
    <property type="molecule type" value="Genomic_DNA"/>
</dbReference>
<evidence type="ECO:0000313" key="6">
    <source>
        <dbReference type="EMBL" id="KJX99812.1"/>
    </source>
</evidence>
<evidence type="ECO:0000256" key="1">
    <source>
        <dbReference type="ARBA" id="ARBA00022723"/>
    </source>
</evidence>
<keyword evidence="2 4" id="KW-0863">Zinc-finger</keyword>
<keyword evidence="7" id="KW-1185">Reference proteome</keyword>
<protein>
    <recommendedName>
        <fullName evidence="5">MYND-type domain-containing protein</fullName>
    </recommendedName>
</protein>
<keyword evidence="3" id="KW-0862">Zinc</keyword>
<dbReference type="AlphaFoldDB" id="A0A0F4GRY6"/>
<dbReference type="Gene3D" id="6.10.140.2220">
    <property type="match status" value="1"/>
</dbReference>
<dbReference type="STRING" id="1047168.A0A0F4GRY6"/>
<gene>
    <name evidence="6" type="ORF">TI39_contig351g00003</name>
</gene>
<dbReference type="Pfam" id="PF01753">
    <property type="entry name" value="zf-MYND"/>
    <property type="match status" value="1"/>
</dbReference>
<sequence length="324" mass="36137">MGAWALTLFSCDYDLDLIKELGCLTGLPQLEAEAGKLASTASTAAQRQADHARLQESINPNSIASLPLPARVAANDIHYSVYAKLWSDPEKIRLHLDSGILHQHMARLSQEVCHANEYWRTDPYGPGYHLVMLGCCAMTLGAHLTSAEKDMMRAHYRSVHFMRDAVTQIETALDPDEGYVNGIPWDFCTKAMYEGSQHSEEDQLFPGAGMMNCWAPDHGRSRDEMAQFSAIALRSRDSMTAAQLAKTMRSLDYDAYDLSDEVRAQSLEGYEHFFAADVCGGCGKGESTNGGGPLQLCQRCKAVRYCCRGCQKRQWRFHRRHCGN</sequence>
<accession>A0A0F4GRY6</accession>
<evidence type="ECO:0000256" key="4">
    <source>
        <dbReference type="PROSITE-ProRule" id="PRU00134"/>
    </source>
</evidence>
<dbReference type="SUPFAM" id="SSF144232">
    <property type="entry name" value="HIT/MYND zinc finger-like"/>
    <property type="match status" value="1"/>
</dbReference>
<evidence type="ECO:0000256" key="3">
    <source>
        <dbReference type="ARBA" id="ARBA00022833"/>
    </source>
</evidence>